<dbReference type="InterPro" id="IPR013320">
    <property type="entry name" value="ConA-like_dom_sf"/>
</dbReference>
<dbReference type="InterPro" id="IPR005492">
    <property type="entry name" value="EPTP"/>
</dbReference>
<dbReference type="InterPro" id="IPR048287">
    <property type="entry name" value="TSPN-like_N"/>
</dbReference>
<reference evidence="5" key="1">
    <citation type="submission" date="2019-09" db="EMBL/GenBank/DDBJ databases">
        <title>Bird 10,000 Genomes (B10K) Project - Family phase.</title>
        <authorList>
            <person name="Zhang G."/>
        </authorList>
    </citation>
    <scope>NUCLEOTIDE SEQUENCE</scope>
    <source>
        <strain evidence="5">B10K-DU-008-47</strain>
        <tissue evidence="5">Mixed tissue sample</tissue>
    </source>
</reference>
<dbReference type="SUPFAM" id="SSF49899">
    <property type="entry name" value="Concanavalin A-like lectins/glucanases"/>
    <property type="match status" value="1"/>
</dbReference>
<keyword evidence="6" id="KW-1185">Reference proteome</keyword>
<dbReference type="SMART" id="SM00210">
    <property type="entry name" value="TSPN"/>
    <property type="match status" value="1"/>
</dbReference>
<evidence type="ECO:0000256" key="1">
    <source>
        <dbReference type="ARBA" id="ARBA00004645"/>
    </source>
</evidence>
<feature type="domain" description="Thrombospondin-like N-terminal" evidence="4">
    <location>
        <begin position="15"/>
        <end position="197"/>
    </location>
</feature>
<dbReference type="GO" id="GO:0032420">
    <property type="term" value="C:stereocilium"/>
    <property type="evidence" value="ECO:0007669"/>
    <property type="project" value="UniProtKB-SubCell"/>
</dbReference>
<dbReference type="AlphaFoldDB" id="A0A850X551"/>
<feature type="non-terminal residue" evidence="5">
    <location>
        <position position="1"/>
    </location>
</feature>
<feature type="non-terminal residue" evidence="5">
    <location>
        <position position="362"/>
    </location>
</feature>
<sequence length="362" mass="40606">TDLRPLDILSEVVAAGRLARGMRVFQVQGVRGFQLDASKPRALGFPASRLFVHCDRFPEEFSIIVTLRVLSIPAKRNEYVFTLMAEESPSVLVGLRYAPEKLHFLFWSQEHAGGWQTRVTFPNVSLSDDRWHTLVLAVSGQSFSLTVDCSVPTDMVVETPFPAALSVKSASFYLGNRRRRKGLFTGLLRQLVLLPGADATPRICPAMNFKVAMLSVPAALQDLPAKPVSNEVLEYPYETDTKVTLGSRPPCTRQEKAQLWFNAFRRGLFLCNGSAWISMLEVKRRLDYVEEHQDLVTNSETMGVEVFTIPKVGLFAATANRHTPPGSAIYKWTDGKFVPYQNIPTYQAQAWKYFTIGKKVSL</sequence>
<gene>
    <name evidence="5" type="primary">Tspear</name>
    <name evidence="5" type="ORF">PIACAY_R11034</name>
</gene>
<keyword evidence="3" id="KW-0677">Repeat</keyword>
<dbReference type="Pfam" id="PF03736">
    <property type="entry name" value="EPTP"/>
    <property type="match status" value="1"/>
</dbReference>
<evidence type="ECO:0000259" key="4">
    <source>
        <dbReference type="SMART" id="SM00210"/>
    </source>
</evidence>
<dbReference type="OrthoDB" id="408373at2759"/>
<proteinExistence type="predicted"/>
<evidence type="ECO:0000313" key="5">
    <source>
        <dbReference type="EMBL" id="NWH76867.1"/>
    </source>
</evidence>
<dbReference type="PROSITE" id="PS50912">
    <property type="entry name" value="EAR"/>
    <property type="match status" value="2"/>
</dbReference>
<evidence type="ECO:0000256" key="2">
    <source>
        <dbReference type="ARBA" id="ARBA00022729"/>
    </source>
</evidence>
<comment type="caution">
    <text evidence="5">The sequence shown here is derived from an EMBL/GenBank/DDBJ whole genome shotgun (WGS) entry which is preliminary data.</text>
</comment>
<dbReference type="Gene3D" id="2.60.120.200">
    <property type="match status" value="1"/>
</dbReference>
<organism evidence="5 6">
    <name type="scientific">Piaya cayana</name>
    <name type="common">Common squirrel cuckoo</name>
    <dbReference type="NCBI Taxonomy" id="33601"/>
    <lineage>
        <taxon>Eukaryota</taxon>
        <taxon>Metazoa</taxon>
        <taxon>Chordata</taxon>
        <taxon>Craniata</taxon>
        <taxon>Vertebrata</taxon>
        <taxon>Euteleostomi</taxon>
        <taxon>Archelosauria</taxon>
        <taxon>Archosauria</taxon>
        <taxon>Dinosauria</taxon>
        <taxon>Saurischia</taxon>
        <taxon>Theropoda</taxon>
        <taxon>Coelurosauria</taxon>
        <taxon>Aves</taxon>
        <taxon>Neognathae</taxon>
        <taxon>Neoaves</taxon>
        <taxon>Otidimorphae</taxon>
        <taxon>Cuculiformes</taxon>
        <taxon>Coccyzidae</taxon>
        <taxon>Piaya</taxon>
    </lineage>
</organism>
<comment type="subcellular location">
    <subcellularLocation>
        <location evidence="1">Cell projection</location>
        <location evidence="1">Stereocilium</location>
    </subcellularLocation>
</comment>
<dbReference type="InterPro" id="IPR009039">
    <property type="entry name" value="EAR"/>
</dbReference>
<dbReference type="EMBL" id="WAAB01014613">
    <property type="protein sequence ID" value="NWH76867.1"/>
    <property type="molecule type" value="Genomic_DNA"/>
</dbReference>
<name>A0A850X551_PIACA</name>
<evidence type="ECO:0000313" key="6">
    <source>
        <dbReference type="Proteomes" id="UP000653271"/>
    </source>
</evidence>
<dbReference type="GO" id="GO:0007165">
    <property type="term" value="P:signal transduction"/>
    <property type="evidence" value="ECO:0007669"/>
    <property type="project" value="TreeGrafter"/>
</dbReference>
<keyword evidence="2" id="KW-0732">Signal</keyword>
<dbReference type="Proteomes" id="UP000653271">
    <property type="component" value="Unassembled WGS sequence"/>
</dbReference>
<accession>A0A850X551</accession>
<protein>
    <submittedName>
        <fullName evidence="5">TSEAR protein</fullName>
    </submittedName>
</protein>
<dbReference type="PANTHER" id="PTHR15261:SF4">
    <property type="entry name" value="THROMBOSPONDIN-TYPE LAMININ G DOMAIN AND EAR REPEAT-CONTAINING PROTEIN"/>
    <property type="match status" value="1"/>
</dbReference>
<evidence type="ECO:0000256" key="3">
    <source>
        <dbReference type="ARBA" id="ARBA00022737"/>
    </source>
</evidence>
<dbReference type="PANTHER" id="PTHR15261">
    <property type="entry name" value="THROMBOSPONDIN-TYPE LAMININ G DOMAIN AND EAR REPEAT-CONTAINING"/>
    <property type="match status" value="1"/>
</dbReference>